<sequence>MEVFMVERSLKGIPMDQLAAAQQRAIRTAAEMTAAGTPIHYLRTTFVPEDGRCMCLFESGSCESVEALNRKAQIPFDRVRPALDLRP</sequence>
<dbReference type="Pfam" id="PF14026">
    <property type="entry name" value="SCO4226-like"/>
    <property type="match status" value="1"/>
</dbReference>
<dbReference type="RefSeq" id="WP_187076775.1">
    <property type="nucleotide sequence ID" value="NZ_JACORT010000005.1"/>
</dbReference>
<organism evidence="1 2">
    <name type="scientific">Ramlibacter cellulosilyticus</name>
    <dbReference type="NCBI Taxonomy" id="2764187"/>
    <lineage>
        <taxon>Bacteria</taxon>
        <taxon>Pseudomonadati</taxon>
        <taxon>Pseudomonadota</taxon>
        <taxon>Betaproteobacteria</taxon>
        <taxon>Burkholderiales</taxon>
        <taxon>Comamonadaceae</taxon>
        <taxon>Ramlibacter</taxon>
    </lineage>
</organism>
<evidence type="ECO:0000313" key="2">
    <source>
        <dbReference type="Proteomes" id="UP000608513"/>
    </source>
</evidence>
<proteinExistence type="predicted"/>
<keyword evidence="2" id="KW-1185">Reference proteome</keyword>
<dbReference type="Proteomes" id="UP000608513">
    <property type="component" value="Unassembled WGS sequence"/>
</dbReference>
<protein>
    <submittedName>
        <fullName evidence="1">DUF4242 domain-containing protein</fullName>
    </submittedName>
</protein>
<comment type="caution">
    <text evidence="1">The sequence shown here is derived from an EMBL/GenBank/DDBJ whole genome shotgun (WGS) entry which is preliminary data.</text>
</comment>
<name>A0A923MSC0_9BURK</name>
<dbReference type="AlphaFoldDB" id="A0A923MSC0"/>
<dbReference type="InterPro" id="IPR025336">
    <property type="entry name" value="SCO4226-like"/>
</dbReference>
<reference evidence="1" key="1">
    <citation type="submission" date="2020-08" db="EMBL/GenBank/DDBJ databases">
        <title>Ramlibacter sp. USB13 16S ribosomal RNA gene genome sequencing and assembly.</title>
        <authorList>
            <person name="Kang M."/>
        </authorList>
    </citation>
    <scope>NUCLEOTIDE SEQUENCE</scope>
    <source>
        <strain evidence="1">USB13</strain>
    </source>
</reference>
<dbReference type="EMBL" id="JACORT010000005">
    <property type="protein sequence ID" value="MBC5784036.1"/>
    <property type="molecule type" value="Genomic_DNA"/>
</dbReference>
<gene>
    <name evidence="1" type="ORF">H8N03_13880</name>
</gene>
<evidence type="ECO:0000313" key="1">
    <source>
        <dbReference type="EMBL" id="MBC5784036.1"/>
    </source>
</evidence>
<accession>A0A923MSC0</accession>